<dbReference type="Gene3D" id="2.150.10.10">
    <property type="entry name" value="Serralysin-like metalloprotease, C-terminal"/>
    <property type="match status" value="2"/>
</dbReference>
<dbReference type="GO" id="GO:0005576">
    <property type="term" value="C:extracellular region"/>
    <property type="evidence" value="ECO:0007669"/>
    <property type="project" value="UniProtKB-SubCell"/>
</dbReference>
<dbReference type="Proteomes" id="UP001164390">
    <property type="component" value="Chromosome"/>
</dbReference>
<organism evidence="5 6">
    <name type="scientific">Solicola gregarius</name>
    <dbReference type="NCBI Taxonomy" id="2908642"/>
    <lineage>
        <taxon>Bacteria</taxon>
        <taxon>Bacillati</taxon>
        <taxon>Actinomycetota</taxon>
        <taxon>Actinomycetes</taxon>
        <taxon>Propionibacteriales</taxon>
        <taxon>Nocardioidaceae</taxon>
        <taxon>Solicola</taxon>
    </lineage>
</organism>
<accession>A0AA46TLM7</accession>
<dbReference type="InterPro" id="IPR018511">
    <property type="entry name" value="Hemolysin-typ_Ca-bd_CS"/>
</dbReference>
<dbReference type="SUPFAM" id="SSF51120">
    <property type="entry name" value="beta-Roll"/>
    <property type="match status" value="2"/>
</dbReference>
<dbReference type="PRINTS" id="PR00313">
    <property type="entry name" value="CABNDNGRPT"/>
</dbReference>
<dbReference type="InterPro" id="IPR011049">
    <property type="entry name" value="Serralysin-like_metalloprot_C"/>
</dbReference>
<dbReference type="Pfam" id="PF00353">
    <property type="entry name" value="HemolysinCabind"/>
    <property type="match status" value="7"/>
</dbReference>
<evidence type="ECO:0000256" key="2">
    <source>
        <dbReference type="ARBA" id="ARBA00022525"/>
    </source>
</evidence>
<name>A0AA46TLM7_9ACTN</name>
<dbReference type="AlphaFoldDB" id="A0AA46TLM7"/>
<feature type="chain" id="PRO_5041256269" description="Calcium-binding protein" evidence="4">
    <location>
        <begin position="43"/>
        <end position="437"/>
    </location>
</feature>
<evidence type="ECO:0000313" key="6">
    <source>
        <dbReference type="Proteomes" id="UP001164390"/>
    </source>
</evidence>
<dbReference type="InterPro" id="IPR050557">
    <property type="entry name" value="RTX_toxin/Mannuronan_C5-epim"/>
</dbReference>
<feature type="region of interest" description="Disordered" evidence="3">
    <location>
        <begin position="395"/>
        <end position="417"/>
    </location>
</feature>
<evidence type="ECO:0008006" key="7">
    <source>
        <dbReference type="Google" id="ProtNLM"/>
    </source>
</evidence>
<keyword evidence="2" id="KW-0964">Secreted</keyword>
<evidence type="ECO:0000313" key="5">
    <source>
        <dbReference type="EMBL" id="UYM07525.1"/>
    </source>
</evidence>
<dbReference type="InterPro" id="IPR001343">
    <property type="entry name" value="Hemolysn_Ca-bd"/>
</dbReference>
<dbReference type="PANTHER" id="PTHR38340">
    <property type="entry name" value="S-LAYER PROTEIN"/>
    <property type="match status" value="1"/>
</dbReference>
<evidence type="ECO:0000256" key="4">
    <source>
        <dbReference type="SAM" id="SignalP"/>
    </source>
</evidence>
<comment type="subcellular location">
    <subcellularLocation>
        <location evidence="1">Secreted</location>
    </subcellularLocation>
</comment>
<protein>
    <recommendedName>
        <fullName evidence="7">Calcium-binding protein</fullName>
    </recommendedName>
</protein>
<dbReference type="PANTHER" id="PTHR38340:SF1">
    <property type="entry name" value="S-LAYER PROTEIN"/>
    <property type="match status" value="1"/>
</dbReference>
<dbReference type="RefSeq" id="WP_271636501.1">
    <property type="nucleotide sequence ID" value="NZ_CP094970.1"/>
</dbReference>
<gene>
    <name evidence="5" type="ORF">L0C25_10780</name>
</gene>
<proteinExistence type="predicted"/>
<keyword evidence="4" id="KW-0732">Signal</keyword>
<keyword evidence="6" id="KW-1185">Reference proteome</keyword>
<dbReference type="EMBL" id="CP094970">
    <property type="protein sequence ID" value="UYM07525.1"/>
    <property type="molecule type" value="Genomic_DNA"/>
</dbReference>
<evidence type="ECO:0000256" key="3">
    <source>
        <dbReference type="SAM" id="MobiDB-lite"/>
    </source>
</evidence>
<sequence>MSLHHSAAVAPSYRIKRAGQIGLALAVASAVAGLAPAAPARAATTTCHGIRVTIVGTHSSDVIHGTPGRDVINGLRGNDTIYGGGGHDLLCGGSGADRLYGGAANDRLYGQLDQLRGAQEDGVERIGDTLRGGSGSDHLDGGTDARHADIVVNDIYTWDESAHGVRIDLRTGTARGEGVDTFTGHKYSVIGSPFGDVVQGTGRRDRISTGAGRDDVYARGNDDFVDVDDIHRYPGGQADRAWGGLGDDQISARGGEDRLGGGPGNDSIFASGTGNDVLTGGDGRDSFYPQIGNTDGPQAIRGGDGLDFLQLEDSVILHNRDLSTGVWDMATGDMTFTLGHDIELAVRDIEQAYLSTPRTAWTVTGTTRADELWGDTNSSRSSVFFDALDGDDEFEGTSGDDTFDGGPGNDHTSGMYNGDDTCISVETIDGGDCDHIS</sequence>
<feature type="region of interest" description="Disordered" evidence="3">
    <location>
        <begin position="238"/>
        <end position="274"/>
    </location>
</feature>
<feature type="signal peptide" evidence="4">
    <location>
        <begin position="1"/>
        <end position="42"/>
    </location>
</feature>
<dbReference type="KEGG" id="sgrg:L0C25_10780"/>
<dbReference type="GO" id="GO:0005509">
    <property type="term" value="F:calcium ion binding"/>
    <property type="evidence" value="ECO:0007669"/>
    <property type="project" value="InterPro"/>
</dbReference>
<evidence type="ECO:0000256" key="1">
    <source>
        <dbReference type="ARBA" id="ARBA00004613"/>
    </source>
</evidence>
<dbReference type="PROSITE" id="PS00330">
    <property type="entry name" value="HEMOLYSIN_CALCIUM"/>
    <property type="match status" value="4"/>
</dbReference>
<reference evidence="5" key="1">
    <citation type="submission" date="2022-01" db="EMBL/GenBank/DDBJ databases">
        <title>Nocardioidaceae gen. sp. A5X3R13.</title>
        <authorList>
            <person name="Lopez Marin M.A."/>
            <person name="Uhlik O."/>
        </authorList>
    </citation>
    <scope>NUCLEOTIDE SEQUENCE</scope>
    <source>
        <strain evidence="5">A5X3R13</strain>
    </source>
</reference>